<dbReference type="InterPro" id="IPR015854">
    <property type="entry name" value="ABC_transpr_LolD-like"/>
</dbReference>
<keyword evidence="2" id="KW-0547">Nucleotide-binding</keyword>
<dbReference type="InterPro" id="IPR003439">
    <property type="entry name" value="ABC_transporter-like_ATP-bd"/>
</dbReference>
<dbReference type="PANTHER" id="PTHR24220:SF685">
    <property type="entry name" value="ABC TRANSPORTER RELATED"/>
    <property type="match status" value="1"/>
</dbReference>
<evidence type="ECO:0000313" key="6">
    <source>
        <dbReference type="Proteomes" id="UP000318080"/>
    </source>
</evidence>
<dbReference type="InterPro" id="IPR027417">
    <property type="entry name" value="P-loop_NTPase"/>
</dbReference>
<protein>
    <submittedName>
        <fullName evidence="5">ABC transporter ATP-binding protein</fullName>
    </submittedName>
</protein>
<dbReference type="Proteomes" id="UP000318080">
    <property type="component" value="Unassembled WGS sequence"/>
</dbReference>
<name>A0A540R838_9CORY</name>
<dbReference type="PROSITE" id="PS00211">
    <property type="entry name" value="ABC_TRANSPORTER_1"/>
    <property type="match status" value="1"/>
</dbReference>
<accession>A0A540R838</accession>
<dbReference type="SUPFAM" id="SSF52540">
    <property type="entry name" value="P-loop containing nucleoside triphosphate hydrolases"/>
    <property type="match status" value="1"/>
</dbReference>
<dbReference type="PROSITE" id="PS50893">
    <property type="entry name" value="ABC_TRANSPORTER_2"/>
    <property type="match status" value="1"/>
</dbReference>
<keyword evidence="3 5" id="KW-0067">ATP-binding</keyword>
<gene>
    <name evidence="5" type="ORF">EJK80_05070</name>
</gene>
<dbReference type="STRING" id="1686286.GCA_900092335_00835"/>
<dbReference type="Pfam" id="PF00005">
    <property type="entry name" value="ABC_tran"/>
    <property type="match status" value="1"/>
</dbReference>
<dbReference type="SMART" id="SM00382">
    <property type="entry name" value="AAA"/>
    <property type="match status" value="1"/>
</dbReference>
<dbReference type="GO" id="GO:0005524">
    <property type="term" value="F:ATP binding"/>
    <property type="evidence" value="ECO:0007669"/>
    <property type="project" value="UniProtKB-KW"/>
</dbReference>
<keyword evidence="6" id="KW-1185">Reference proteome</keyword>
<dbReference type="GO" id="GO:0022857">
    <property type="term" value="F:transmembrane transporter activity"/>
    <property type="evidence" value="ECO:0007669"/>
    <property type="project" value="TreeGrafter"/>
</dbReference>
<proteinExistence type="predicted"/>
<dbReference type="AlphaFoldDB" id="A0A540R838"/>
<dbReference type="PANTHER" id="PTHR24220">
    <property type="entry name" value="IMPORT ATP-BINDING PROTEIN"/>
    <property type="match status" value="1"/>
</dbReference>
<dbReference type="InterPro" id="IPR017911">
    <property type="entry name" value="MacB-like_ATP-bd"/>
</dbReference>
<reference evidence="5 6" key="1">
    <citation type="submission" date="2019-06" db="EMBL/GenBank/DDBJ databases">
        <title>Draft genome of C. phoceense Strain 272.</title>
        <authorList>
            <person name="Pacheco L.G.C."/>
            <person name="Barberis C.M."/>
            <person name="Almuzara M.N."/>
            <person name="Traglia G.M."/>
            <person name="Santos C.S."/>
            <person name="Rocha D.J.P.G."/>
            <person name="Aguiar E.R.G.R."/>
            <person name="Vay C.A."/>
        </authorList>
    </citation>
    <scope>NUCLEOTIDE SEQUENCE [LARGE SCALE GENOMIC DNA]</scope>
    <source>
        <strain evidence="5 6">272</strain>
    </source>
</reference>
<dbReference type="RefSeq" id="WP_066492599.1">
    <property type="nucleotide sequence ID" value="NZ_VHIR01000005.1"/>
</dbReference>
<feature type="domain" description="ABC transporter" evidence="4">
    <location>
        <begin position="2"/>
        <end position="223"/>
    </location>
</feature>
<evidence type="ECO:0000313" key="5">
    <source>
        <dbReference type="EMBL" id="TQE43906.1"/>
    </source>
</evidence>
<dbReference type="GO" id="GO:0005886">
    <property type="term" value="C:plasma membrane"/>
    <property type="evidence" value="ECO:0007669"/>
    <property type="project" value="TreeGrafter"/>
</dbReference>
<evidence type="ECO:0000256" key="1">
    <source>
        <dbReference type="ARBA" id="ARBA00022448"/>
    </source>
</evidence>
<organism evidence="5 6">
    <name type="scientific">Corynebacterium phoceense</name>
    <dbReference type="NCBI Taxonomy" id="1686286"/>
    <lineage>
        <taxon>Bacteria</taxon>
        <taxon>Bacillati</taxon>
        <taxon>Actinomycetota</taxon>
        <taxon>Actinomycetes</taxon>
        <taxon>Mycobacteriales</taxon>
        <taxon>Corynebacteriaceae</taxon>
        <taxon>Corynebacterium</taxon>
    </lineage>
</organism>
<dbReference type="Gene3D" id="3.40.50.300">
    <property type="entry name" value="P-loop containing nucleotide triphosphate hydrolases"/>
    <property type="match status" value="1"/>
</dbReference>
<dbReference type="GO" id="GO:0016887">
    <property type="term" value="F:ATP hydrolysis activity"/>
    <property type="evidence" value="ECO:0007669"/>
    <property type="project" value="InterPro"/>
</dbReference>
<dbReference type="InterPro" id="IPR017871">
    <property type="entry name" value="ABC_transporter-like_CS"/>
</dbReference>
<comment type="caution">
    <text evidence="5">The sequence shown here is derived from an EMBL/GenBank/DDBJ whole genome shotgun (WGS) entry which is preliminary data.</text>
</comment>
<dbReference type="EMBL" id="VHIR01000005">
    <property type="protein sequence ID" value="TQE43906.1"/>
    <property type="molecule type" value="Genomic_DNA"/>
</dbReference>
<dbReference type="CDD" id="cd03255">
    <property type="entry name" value="ABC_MJ0796_LolCDE_FtsE"/>
    <property type="match status" value="1"/>
</dbReference>
<keyword evidence="1" id="KW-0813">Transport</keyword>
<sequence>MLSLNDVSVIFPDGDHTLTALDSASLTVNPGQLAAITGESGSGKSTLLNVAAGLIAPTSGSIQVAGHELAGLDDETRARVRRENIGMVFQQPNLLGSLTAREQLLIVDHLRGVRPRKDRADELLSFVGLADLGHRRMERLSGGQRQRVNIARALMADPAVLLCDEPTSALDSQLTSEVVDLLRRATAEWDTATVVVTHDLSVAAAADAHWEVRDGHVGLLSRAA</sequence>
<dbReference type="InterPro" id="IPR003593">
    <property type="entry name" value="AAA+_ATPase"/>
</dbReference>
<evidence type="ECO:0000256" key="3">
    <source>
        <dbReference type="ARBA" id="ARBA00022840"/>
    </source>
</evidence>
<evidence type="ECO:0000259" key="4">
    <source>
        <dbReference type="PROSITE" id="PS50893"/>
    </source>
</evidence>
<evidence type="ECO:0000256" key="2">
    <source>
        <dbReference type="ARBA" id="ARBA00022741"/>
    </source>
</evidence>